<evidence type="ECO:0000259" key="6">
    <source>
        <dbReference type="PROSITE" id="PS50011"/>
    </source>
</evidence>
<dbReference type="CDD" id="cd22670">
    <property type="entry name" value="FHA_MEK1-like"/>
    <property type="match status" value="1"/>
</dbReference>
<dbReference type="Proteomes" id="UP000033710">
    <property type="component" value="Unassembled WGS sequence"/>
</dbReference>
<dbReference type="Gene3D" id="3.30.200.20">
    <property type="entry name" value="Phosphorylase Kinase, domain 1"/>
    <property type="match status" value="1"/>
</dbReference>
<dbReference type="SUPFAM" id="SSF56112">
    <property type="entry name" value="Protein kinase-like (PK-like)"/>
    <property type="match status" value="1"/>
</dbReference>
<keyword evidence="3 4" id="KW-0067">ATP-binding</keyword>
<evidence type="ECO:0000256" key="1">
    <source>
        <dbReference type="ARBA" id="ARBA00005575"/>
    </source>
</evidence>
<dbReference type="Gene3D" id="1.10.510.10">
    <property type="entry name" value="Transferase(Phosphotransferase) domain 1"/>
    <property type="match status" value="1"/>
</dbReference>
<dbReference type="OrthoDB" id="74764at2759"/>
<dbReference type="GeneID" id="27663722"/>
<dbReference type="PROSITE" id="PS50006">
    <property type="entry name" value="FHA_DOMAIN"/>
    <property type="match status" value="1"/>
</dbReference>
<dbReference type="PROSITE" id="PS00107">
    <property type="entry name" value="PROTEIN_KINASE_ATP"/>
    <property type="match status" value="1"/>
</dbReference>
<name>A0A0F2MBY8_SPOSC</name>
<dbReference type="InterPro" id="IPR008984">
    <property type="entry name" value="SMAD_FHA_dom_sf"/>
</dbReference>
<evidence type="ECO:0000313" key="7">
    <source>
        <dbReference type="EMBL" id="KJR87152.1"/>
    </source>
</evidence>
<reference evidence="7 8" key="2">
    <citation type="journal article" date="2015" name="Eukaryot. Cell">
        <title>Asexual propagation of a virulent clone complex in a human and feline outbreak of sporotrichosis.</title>
        <authorList>
            <person name="Teixeira Mde M."/>
            <person name="Rodrigues A.M."/>
            <person name="Tsui C.K."/>
            <person name="de Almeida L.G."/>
            <person name="Van Diepeningen A.D."/>
            <person name="van den Ende B.G."/>
            <person name="Fernandes G.F."/>
            <person name="Kano R."/>
            <person name="Hamelin R.C."/>
            <person name="Lopes-Bezerra L.M."/>
            <person name="Vasconcelos A.T."/>
            <person name="de Hoog S."/>
            <person name="de Camargo Z.P."/>
            <person name="Felipe M.S."/>
        </authorList>
    </citation>
    <scope>NUCLEOTIDE SEQUENCE [LARGE SCALE GENOMIC DNA]</scope>
    <source>
        <strain evidence="7 8">1099-18</strain>
    </source>
</reference>
<dbReference type="InterPro" id="IPR008271">
    <property type="entry name" value="Ser/Thr_kinase_AS"/>
</dbReference>
<dbReference type="Pfam" id="PF00069">
    <property type="entry name" value="Pkinase"/>
    <property type="match status" value="1"/>
</dbReference>
<organism evidence="7 8">
    <name type="scientific">Sporothrix schenckii 1099-18</name>
    <dbReference type="NCBI Taxonomy" id="1397361"/>
    <lineage>
        <taxon>Eukaryota</taxon>
        <taxon>Fungi</taxon>
        <taxon>Dikarya</taxon>
        <taxon>Ascomycota</taxon>
        <taxon>Pezizomycotina</taxon>
        <taxon>Sordariomycetes</taxon>
        <taxon>Sordariomycetidae</taxon>
        <taxon>Ophiostomatales</taxon>
        <taxon>Ophiostomataceae</taxon>
        <taxon>Sporothrix</taxon>
    </lineage>
</organism>
<feature type="domain" description="Protein kinase" evidence="6">
    <location>
        <begin position="173"/>
        <end position="439"/>
    </location>
</feature>
<gene>
    <name evidence="7" type="ORF">SPSK_01536</name>
</gene>
<dbReference type="SUPFAM" id="SSF49879">
    <property type="entry name" value="SMAD/FHA domain"/>
    <property type="match status" value="1"/>
</dbReference>
<dbReference type="SMART" id="SM00220">
    <property type="entry name" value="S_TKc"/>
    <property type="match status" value="1"/>
</dbReference>
<evidence type="ECO:0000256" key="4">
    <source>
        <dbReference type="PROSITE-ProRule" id="PRU10141"/>
    </source>
</evidence>
<dbReference type="VEuPathDB" id="FungiDB:SPSK_01536"/>
<dbReference type="GO" id="GO:0005524">
    <property type="term" value="F:ATP binding"/>
    <property type="evidence" value="ECO:0007669"/>
    <property type="project" value="UniProtKB-UniRule"/>
</dbReference>
<dbReference type="AlphaFoldDB" id="A0A0F2MBY8"/>
<sequence length="513" mass="56811">MAEPYAVEYTPSVASDAEGQPSGTDVEPSIPLAWLEIESATLGEFKQIVRVPFFKNQVITIGRDTKACNLRFKCKAVSSIHCEIYSILFDKSEQYRPLIYVRDCQSTFGTFVNGQLIGQKPFVTAGWILEDGDVVTAGPCSLRLCACPVSKDEETALSPLQQQEALQFADQYLIKDTILGNGSFSTVHMAMNVKTNQQVVCKIHDFPYLKRIWGDVSERIQKEMSIWSQLDHPNIVAFQRAFYTNNTMFTFGDLATGGDLYSLLERERSIPALEIKWIVLQLLRAVGYLHSKGVAHRDIKVENILCSSSVHLEHRIALADFGCAGVTSLGRMMSDVGSEIYRAPEAQIDGGPHGVAVDIWAVGVLTLQLLVGYDSVAITPFENSCAKEIENMVVNVNAGRSGKENGPISQHGVDFIISCLSLKPRDRPTAVDAAKHLWFRESELETALFRDVSEKEVLSQFLSSCPIPDSVGDSQSSRYVDQQRFDCIKARKDTIVNIGKPQSIIGCRRASVL</sequence>
<dbReference type="PROSITE" id="PS50011">
    <property type="entry name" value="PROTEIN_KINASE_DOM"/>
    <property type="match status" value="1"/>
</dbReference>
<feature type="domain" description="FHA" evidence="5">
    <location>
        <begin position="59"/>
        <end position="117"/>
    </location>
</feature>
<dbReference type="PANTHER" id="PTHR24347">
    <property type="entry name" value="SERINE/THREONINE-PROTEIN KINASE"/>
    <property type="match status" value="1"/>
</dbReference>
<evidence type="ECO:0000313" key="8">
    <source>
        <dbReference type="Proteomes" id="UP000033710"/>
    </source>
</evidence>
<keyword evidence="2 4" id="KW-0547">Nucleotide-binding</keyword>
<accession>A0A0F2MBY8</accession>
<dbReference type="InterPro" id="IPR017441">
    <property type="entry name" value="Protein_kinase_ATP_BS"/>
</dbReference>
<dbReference type="PROSITE" id="PS00108">
    <property type="entry name" value="PROTEIN_KINASE_ST"/>
    <property type="match status" value="1"/>
</dbReference>
<dbReference type="GO" id="GO:0004672">
    <property type="term" value="F:protein kinase activity"/>
    <property type="evidence" value="ECO:0007669"/>
    <property type="project" value="InterPro"/>
</dbReference>
<dbReference type="InterPro" id="IPR000253">
    <property type="entry name" value="FHA_dom"/>
</dbReference>
<dbReference type="Pfam" id="PF00498">
    <property type="entry name" value="FHA"/>
    <property type="match status" value="1"/>
</dbReference>
<dbReference type="InterPro" id="IPR011009">
    <property type="entry name" value="Kinase-like_dom_sf"/>
</dbReference>
<dbReference type="Gene3D" id="2.60.200.20">
    <property type="match status" value="1"/>
</dbReference>
<feature type="binding site" evidence="4">
    <location>
        <position position="202"/>
    </location>
    <ligand>
        <name>ATP</name>
        <dbReference type="ChEBI" id="CHEBI:30616"/>
    </ligand>
</feature>
<proteinExistence type="inferred from homology"/>
<protein>
    <submittedName>
        <fullName evidence="7">Uncharacterized protein</fullName>
    </submittedName>
</protein>
<dbReference type="SMART" id="SM00240">
    <property type="entry name" value="FHA"/>
    <property type="match status" value="1"/>
</dbReference>
<comment type="similarity">
    <text evidence="1">Belongs to the protein kinase superfamily. CAMK Ser/Thr protein kinase family. CHEK2 subfamily.</text>
</comment>
<evidence type="ECO:0000256" key="2">
    <source>
        <dbReference type="ARBA" id="ARBA00022741"/>
    </source>
</evidence>
<dbReference type="KEGG" id="ssck:SPSK_01536"/>
<reference evidence="7 8" key="1">
    <citation type="journal article" date="2014" name="BMC Genomics">
        <title>Comparative genomics of the major fungal agents of human and animal Sporotrichosis: Sporothrix schenckii and Sporothrix brasiliensis.</title>
        <authorList>
            <person name="Teixeira M.M."/>
            <person name="de Almeida L.G."/>
            <person name="Kubitschek-Barreira P."/>
            <person name="Alves F.L."/>
            <person name="Kioshima E.S."/>
            <person name="Abadio A.K."/>
            <person name="Fernandes L."/>
            <person name="Derengowski L.S."/>
            <person name="Ferreira K.S."/>
            <person name="Souza R.C."/>
            <person name="Ruiz J.C."/>
            <person name="de Andrade N.C."/>
            <person name="Paes H.C."/>
            <person name="Nicola A.M."/>
            <person name="Albuquerque P."/>
            <person name="Gerber A.L."/>
            <person name="Martins V.P."/>
            <person name="Peconick L.D."/>
            <person name="Neto A.V."/>
            <person name="Chaucanez C.B."/>
            <person name="Silva P.A."/>
            <person name="Cunha O.L."/>
            <person name="de Oliveira F.F."/>
            <person name="dos Santos T.C."/>
            <person name="Barros A.L."/>
            <person name="Soares M.A."/>
            <person name="de Oliveira L.M."/>
            <person name="Marini M.M."/>
            <person name="Villalobos-Duno H."/>
            <person name="Cunha M.M."/>
            <person name="de Hoog S."/>
            <person name="da Silveira J.F."/>
            <person name="Henrissat B."/>
            <person name="Nino-Vega G.A."/>
            <person name="Cisalpino P.S."/>
            <person name="Mora-Montes H.M."/>
            <person name="Almeida S.R."/>
            <person name="Stajich J.E."/>
            <person name="Lopes-Bezerra L.M."/>
            <person name="Vasconcelos A.T."/>
            <person name="Felipe M.S."/>
        </authorList>
    </citation>
    <scope>NUCLEOTIDE SEQUENCE [LARGE SCALE GENOMIC DNA]</scope>
    <source>
        <strain evidence="7 8">1099-18</strain>
    </source>
</reference>
<comment type="caution">
    <text evidence="7">The sequence shown here is derived from an EMBL/GenBank/DDBJ whole genome shotgun (WGS) entry which is preliminary data.</text>
</comment>
<dbReference type="InterPro" id="IPR000719">
    <property type="entry name" value="Prot_kinase_dom"/>
</dbReference>
<dbReference type="EMBL" id="AXCR01000005">
    <property type="protein sequence ID" value="KJR87152.1"/>
    <property type="molecule type" value="Genomic_DNA"/>
</dbReference>
<dbReference type="RefSeq" id="XP_016589828.1">
    <property type="nucleotide sequence ID" value="XM_016728445.1"/>
</dbReference>
<evidence type="ECO:0000256" key="3">
    <source>
        <dbReference type="ARBA" id="ARBA00022840"/>
    </source>
</evidence>
<evidence type="ECO:0000259" key="5">
    <source>
        <dbReference type="PROSITE" id="PS50006"/>
    </source>
</evidence>